<dbReference type="InterPro" id="IPR033749">
    <property type="entry name" value="Polyprenyl_synt_CS"/>
</dbReference>
<dbReference type="PANTHER" id="PTHR12001:SF69">
    <property type="entry name" value="ALL TRANS-POLYPRENYL-DIPHOSPHATE SYNTHASE PDSS1"/>
    <property type="match status" value="1"/>
</dbReference>
<dbReference type="PROSITE" id="PS00723">
    <property type="entry name" value="POLYPRENYL_SYNTHASE_1"/>
    <property type="match status" value="1"/>
</dbReference>
<dbReference type="PANTHER" id="PTHR12001">
    <property type="entry name" value="GERANYLGERANYL PYROPHOSPHATE SYNTHASE"/>
    <property type="match status" value="1"/>
</dbReference>
<gene>
    <name evidence="7" type="ORF">GOQ27_10410</name>
</gene>
<comment type="similarity">
    <text evidence="2 6">Belongs to the FPP/GGPP synthase family.</text>
</comment>
<dbReference type="SFLD" id="SFLDS00005">
    <property type="entry name" value="Isoprenoid_Synthase_Type_I"/>
    <property type="match status" value="1"/>
</dbReference>
<sequence length="321" mass="37380">MNSFWDKYPQLQRELEDVKEIMKKNVKTNEKYIEKPLLDLIDSGGKMLRPAFLLLSSKFGKYEKDKHQNLAAIIEMLHMATLIHDDIIDESKLRRGQTTIQSRYGKDYAVYMGDYLFSKCFMMLSEDYSMENMRKISKAITHICMGEIRQYYFRFRSDVSLKRYLKIVSGKTASLFAMSFHIGAKESECDEKMSKALGKIGYNIGMAFQIIDDILDYTAEEETLGKSIKNDLKQGFFTLPLIFALLEDNKRLEILIEKEDVTDDDVIEIINIIRSSNGLTRAKKLAVRYTERAFSIIDSLPNCESKEIIYEITEKLLKREY</sequence>
<dbReference type="Pfam" id="PF00348">
    <property type="entry name" value="polyprenyl_synt"/>
    <property type="match status" value="1"/>
</dbReference>
<keyword evidence="3 6" id="KW-0808">Transferase</keyword>
<dbReference type="Gene3D" id="1.10.600.10">
    <property type="entry name" value="Farnesyl Diphosphate Synthase"/>
    <property type="match status" value="1"/>
</dbReference>
<evidence type="ECO:0000256" key="1">
    <source>
        <dbReference type="ARBA" id="ARBA00001946"/>
    </source>
</evidence>
<evidence type="ECO:0000256" key="3">
    <source>
        <dbReference type="ARBA" id="ARBA00022679"/>
    </source>
</evidence>
<protein>
    <submittedName>
        <fullName evidence="7">Polyprenyl synthetase family protein</fullName>
    </submittedName>
</protein>
<dbReference type="RefSeq" id="WP_203366805.1">
    <property type="nucleotide sequence ID" value="NZ_WSFT01000039.1"/>
</dbReference>
<dbReference type="InterPro" id="IPR008949">
    <property type="entry name" value="Isoprenoid_synthase_dom_sf"/>
</dbReference>
<name>A0A942UXZ9_9FIRM</name>
<evidence type="ECO:0000256" key="5">
    <source>
        <dbReference type="ARBA" id="ARBA00022842"/>
    </source>
</evidence>
<keyword evidence="8" id="KW-1185">Reference proteome</keyword>
<organism evidence="7 8">
    <name type="scientific">Anaeromonas frigoriresistens</name>
    <dbReference type="NCBI Taxonomy" id="2683708"/>
    <lineage>
        <taxon>Bacteria</taxon>
        <taxon>Bacillati</taxon>
        <taxon>Bacillota</taxon>
        <taxon>Tissierellia</taxon>
        <taxon>Tissierellales</taxon>
        <taxon>Thermohalobacteraceae</taxon>
        <taxon>Anaeromonas</taxon>
    </lineage>
</organism>
<dbReference type="SUPFAM" id="SSF48576">
    <property type="entry name" value="Terpenoid synthases"/>
    <property type="match status" value="1"/>
</dbReference>
<dbReference type="EMBL" id="WSFT01000039">
    <property type="protein sequence ID" value="MBS4538879.1"/>
    <property type="molecule type" value="Genomic_DNA"/>
</dbReference>
<evidence type="ECO:0000256" key="4">
    <source>
        <dbReference type="ARBA" id="ARBA00022723"/>
    </source>
</evidence>
<reference evidence="7" key="1">
    <citation type="submission" date="2019-12" db="EMBL/GenBank/DDBJ databases">
        <title>Clostridiaceae gen. nov. sp. nov., isolated from sediment in Xinjiang, China.</title>
        <authorList>
            <person name="Zhang R."/>
        </authorList>
    </citation>
    <scope>NUCLEOTIDE SEQUENCE</scope>
    <source>
        <strain evidence="7">D2Q-11</strain>
    </source>
</reference>
<evidence type="ECO:0000256" key="2">
    <source>
        <dbReference type="ARBA" id="ARBA00006706"/>
    </source>
</evidence>
<evidence type="ECO:0000256" key="6">
    <source>
        <dbReference type="RuleBase" id="RU004466"/>
    </source>
</evidence>
<dbReference type="Proteomes" id="UP000724672">
    <property type="component" value="Unassembled WGS sequence"/>
</dbReference>
<keyword evidence="4" id="KW-0479">Metal-binding</keyword>
<comment type="caution">
    <text evidence="7">The sequence shown here is derived from an EMBL/GenBank/DDBJ whole genome shotgun (WGS) entry which is preliminary data.</text>
</comment>
<dbReference type="InterPro" id="IPR000092">
    <property type="entry name" value="Polyprenyl_synt"/>
</dbReference>
<proteinExistence type="inferred from homology"/>
<dbReference type="GO" id="GO:0004659">
    <property type="term" value="F:prenyltransferase activity"/>
    <property type="evidence" value="ECO:0007669"/>
    <property type="project" value="InterPro"/>
</dbReference>
<dbReference type="GO" id="GO:0008299">
    <property type="term" value="P:isoprenoid biosynthetic process"/>
    <property type="evidence" value="ECO:0007669"/>
    <property type="project" value="InterPro"/>
</dbReference>
<keyword evidence="5" id="KW-0460">Magnesium</keyword>
<comment type="cofactor">
    <cofactor evidence="1">
        <name>Mg(2+)</name>
        <dbReference type="ChEBI" id="CHEBI:18420"/>
    </cofactor>
</comment>
<accession>A0A942UXZ9</accession>
<dbReference type="PROSITE" id="PS00444">
    <property type="entry name" value="POLYPRENYL_SYNTHASE_2"/>
    <property type="match status" value="1"/>
</dbReference>
<dbReference type="GO" id="GO:0046872">
    <property type="term" value="F:metal ion binding"/>
    <property type="evidence" value="ECO:0007669"/>
    <property type="project" value="UniProtKB-KW"/>
</dbReference>
<evidence type="ECO:0000313" key="8">
    <source>
        <dbReference type="Proteomes" id="UP000724672"/>
    </source>
</evidence>
<dbReference type="CDD" id="cd00685">
    <property type="entry name" value="Trans_IPPS_HT"/>
    <property type="match status" value="1"/>
</dbReference>
<dbReference type="AlphaFoldDB" id="A0A942UXZ9"/>
<evidence type="ECO:0000313" key="7">
    <source>
        <dbReference type="EMBL" id="MBS4538879.1"/>
    </source>
</evidence>